<gene>
    <name evidence="1" type="ORF">BDV95DRAFT_24384</name>
</gene>
<evidence type="ECO:0000313" key="2">
    <source>
        <dbReference type="Proteomes" id="UP000481861"/>
    </source>
</evidence>
<name>A0A7C8MKP5_9PLEO</name>
<accession>A0A7C8MKP5</accession>
<protein>
    <submittedName>
        <fullName evidence="1">Uncharacterized protein</fullName>
    </submittedName>
</protein>
<reference evidence="1 2" key="1">
    <citation type="submission" date="2020-01" db="EMBL/GenBank/DDBJ databases">
        <authorList>
            <consortium name="DOE Joint Genome Institute"/>
            <person name="Haridas S."/>
            <person name="Albert R."/>
            <person name="Binder M."/>
            <person name="Bloem J."/>
            <person name="Labutti K."/>
            <person name="Salamov A."/>
            <person name="Andreopoulos B."/>
            <person name="Baker S.E."/>
            <person name="Barry K."/>
            <person name="Bills G."/>
            <person name="Bluhm B.H."/>
            <person name="Cannon C."/>
            <person name="Castanera R."/>
            <person name="Culley D.E."/>
            <person name="Daum C."/>
            <person name="Ezra D."/>
            <person name="Gonzalez J.B."/>
            <person name="Henrissat B."/>
            <person name="Kuo A."/>
            <person name="Liang C."/>
            <person name="Lipzen A."/>
            <person name="Lutzoni F."/>
            <person name="Magnuson J."/>
            <person name="Mondo S."/>
            <person name="Nolan M."/>
            <person name="Ohm R."/>
            <person name="Pangilinan J."/>
            <person name="Park H.-J.H."/>
            <person name="Ramirez L."/>
            <person name="Alfaro M."/>
            <person name="Sun H."/>
            <person name="Tritt A."/>
            <person name="Yoshinaga Y."/>
            <person name="Zwiers L.-H.L."/>
            <person name="Turgeon B.G."/>
            <person name="Goodwin S.B."/>
            <person name="Spatafora J.W."/>
            <person name="Crous P.W."/>
            <person name="Grigoriev I.V."/>
        </authorList>
    </citation>
    <scope>NUCLEOTIDE SEQUENCE [LARGE SCALE GENOMIC DNA]</scope>
    <source>
        <strain evidence="1 2">CBS 611.86</strain>
    </source>
</reference>
<comment type="caution">
    <text evidence="1">The sequence shown here is derived from an EMBL/GenBank/DDBJ whole genome shotgun (WGS) entry which is preliminary data.</text>
</comment>
<evidence type="ECO:0000313" key="1">
    <source>
        <dbReference type="EMBL" id="KAF2878515.1"/>
    </source>
</evidence>
<organism evidence="1 2">
    <name type="scientific">Massariosphaeria phaeospora</name>
    <dbReference type="NCBI Taxonomy" id="100035"/>
    <lineage>
        <taxon>Eukaryota</taxon>
        <taxon>Fungi</taxon>
        <taxon>Dikarya</taxon>
        <taxon>Ascomycota</taxon>
        <taxon>Pezizomycotina</taxon>
        <taxon>Dothideomycetes</taxon>
        <taxon>Pleosporomycetidae</taxon>
        <taxon>Pleosporales</taxon>
        <taxon>Pleosporales incertae sedis</taxon>
        <taxon>Massariosphaeria</taxon>
    </lineage>
</organism>
<dbReference type="AlphaFoldDB" id="A0A7C8MKP5"/>
<sequence>MVVVGKHHVVIGPLAFLSRRTIHHVVVACWAGDGLIQHDTLFGSRCRQSTRCSLSDSIVPILRNYNSHKQPLDQVVDFTTAQFGSFTTHQALIRQYRRSLSKCSGNPKERRINDDAFHSTADHSPVSVSLHAGVLPSESSRSHRRNPAAANPDFLLCISSHPTS</sequence>
<dbReference type="Proteomes" id="UP000481861">
    <property type="component" value="Unassembled WGS sequence"/>
</dbReference>
<dbReference type="EMBL" id="JAADJZ010000001">
    <property type="protein sequence ID" value="KAF2878515.1"/>
    <property type="molecule type" value="Genomic_DNA"/>
</dbReference>
<keyword evidence="2" id="KW-1185">Reference proteome</keyword>
<proteinExistence type="predicted"/>